<dbReference type="InterPro" id="IPR038461">
    <property type="entry name" value="Schlafen_AlbA_2_dom_sf"/>
</dbReference>
<dbReference type="EMBL" id="KI546101">
    <property type="protein sequence ID" value="EST45028.1"/>
    <property type="molecule type" value="Genomic_DNA"/>
</dbReference>
<dbReference type="PANTHER" id="PTHR12155:SF41">
    <property type="entry name" value="SCHLAFEN ALBA-2 DOMAIN-CONTAINING PROTEIN"/>
    <property type="match status" value="1"/>
</dbReference>
<organism evidence="2">
    <name type="scientific">Spironucleus salmonicida</name>
    <dbReference type="NCBI Taxonomy" id="348837"/>
    <lineage>
        <taxon>Eukaryota</taxon>
        <taxon>Metamonada</taxon>
        <taxon>Diplomonadida</taxon>
        <taxon>Hexamitidae</taxon>
        <taxon>Hexamitinae</taxon>
        <taxon>Spironucleus</taxon>
    </lineage>
</organism>
<proteinExistence type="predicted"/>
<dbReference type="PANTHER" id="PTHR12155">
    <property type="entry name" value="SCHLAFEN"/>
    <property type="match status" value="1"/>
</dbReference>
<reference evidence="3" key="2">
    <citation type="submission" date="2020-12" db="EMBL/GenBank/DDBJ databases">
        <title>New Spironucleus salmonicida genome in near-complete chromosomes.</title>
        <authorList>
            <person name="Xu F."/>
            <person name="Kurt Z."/>
            <person name="Jimenez-Gonzalez A."/>
            <person name="Astvaldsson A."/>
            <person name="Andersson J.O."/>
            <person name="Svard S.G."/>
        </authorList>
    </citation>
    <scope>NUCLEOTIDE SEQUENCE</scope>
    <source>
        <strain evidence="3">ATCC 50377</strain>
    </source>
</reference>
<dbReference type="Gene3D" id="3.40.50.300">
    <property type="entry name" value="P-loop containing nucleotide triphosphate hydrolases"/>
    <property type="match status" value="1"/>
</dbReference>
<dbReference type="InterPro" id="IPR007421">
    <property type="entry name" value="Schlafen_AlbA_2_dom"/>
</dbReference>
<dbReference type="Pfam" id="PF04326">
    <property type="entry name" value="SLFN_AlbA_2"/>
    <property type="match status" value="1"/>
</dbReference>
<evidence type="ECO:0000313" key="3">
    <source>
        <dbReference type="EMBL" id="KAH0573360.1"/>
    </source>
</evidence>
<name>V6LKY6_9EUKA</name>
<dbReference type="Proteomes" id="UP000018208">
    <property type="component" value="Unassembled WGS sequence"/>
</dbReference>
<dbReference type="InterPro" id="IPR027417">
    <property type="entry name" value="P-loop_NTPase"/>
</dbReference>
<dbReference type="EMBL" id="AUWU02000005">
    <property type="protein sequence ID" value="KAH0573360.1"/>
    <property type="molecule type" value="Genomic_DNA"/>
</dbReference>
<evidence type="ECO:0000313" key="4">
    <source>
        <dbReference type="Proteomes" id="UP000018208"/>
    </source>
</evidence>
<gene>
    <name evidence="2" type="ORF">SS50377_15047</name>
    <name evidence="3" type="ORF">SS50377_25480</name>
</gene>
<evidence type="ECO:0000313" key="2">
    <source>
        <dbReference type="EMBL" id="EST45028.1"/>
    </source>
</evidence>
<dbReference type="SUPFAM" id="SSF52540">
    <property type="entry name" value="P-loop containing nucleoside triphosphate hydrolases"/>
    <property type="match status" value="1"/>
</dbReference>
<evidence type="ECO:0000259" key="1">
    <source>
        <dbReference type="Pfam" id="PF04326"/>
    </source>
</evidence>
<feature type="domain" description="Schlafen AlbA-2" evidence="1">
    <location>
        <begin position="19"/>
        <end position="174"/>
    </location>
</feature>
<dbReference type="VEuPathDB" id="GiardiaDB:SS50377_25480"/>
<dbReference type="AlphaFoldDB" id="V6LKY6"/>
<dbReference type="OrthoDB" id="10259112at2759"/>
<accession>V6LKY6</accession>
<keyword evidence="4" id="KW-1185">Reference proteome</keyword>
<dbReference type="InterPro" id="IPR029684">
    <property type="entry name" value="Schlafen"/>
</dbReference>
<reference evidence="2 3" key="1">
    <citation type="journal article" date="2014" name="PLoS Genet.">
        <title>The Genome of Spironucleus salmonicida Highlights a Fish Pathogen Adapted to Fluctuating Environments.</title>
        <authorList>
            <person name="Xu F."/>
            <person name="Jerlstrom-Hultqvist J."/>
            <person name="Einarsson E."/>
            <person name="Astvaldsson A."/>
            <person name="Svard S.G."/>
            <person name="Andersson J.O."/>
        </authorList>
    </citation>
    <scope>NUCLEOTIDE SEQUENCE</scope>
    <source>
        <strain evidence="3">ATCC 50377</strain>
    </source>
</reference>
<protein>
    <submittedName>
        <fullName evidence="2">AAA-4 domain protein</fullName>
    </submittedName>
</protein>
<dbReference type="Gene3D" id="3.30.950.30">
    <property type="entry name" value="Schlafen, AAA domain"/>
    <property type="match status" value="1"/>
</dbReference>
<sequence length="705" mass="79994">MIIPLPNQLVYNEILPVEENNLIEFKGIQDVKRFPDVIGRYSREYLNAFLNSHGGQLWFGIEDDSRVKGILTDSKIRDSIRLSIDAAVAQFIPQVDADLSEVHFINVTLPDDYESEIYTLSRIKPWELVNKESQEIFQMVVIVATIHPGTAPVYFTTKQHEAAFFRRDGGITKMTTDTIVQRMQEGRPFFSQKAINNELSFNIRKDIIAQCIQFLANDEPPTKLIILFGLVSVGKSKLAEHLKQIIISDKAQFPIQRKAFQANLKGVNEKFKKIDDILVQLIRSMKPEQDLTFVNKQLVSHLLNPSEHAKNNISAIMKEGIIDQKENISTNTEILLNIFKNVAAETSPFVLILENVGNCQYIEQIIPAGIDCYIILTSRSQLQLEYQGPAVNSLELSVPPLSEDEGAILVIGQLGVSLEEGREISRLCAGLPQVLRLVCQNSKLYGVQPLQTLRSLGHSTVRLEKLSPGLGKLLSGLSQTQCHVLSTLSIFPGMFSEDASFYILDVHSLFQNESADQNEFISLVQLGIIDKIQPPCIGLRQLNWFHITQAIREYIFQSANKIDVMDIMKKYVTYFTILAIQLNNDFRQQPNSGKKHASTLFKKVTEQQIKNGVNDMFLTYSKSFYVCLQILVYMINDPRQDIYNFACTKSISLLSNINIFSHYFTSNIIDKIEQVNDGVLNRTIDTRYSLIDADLDFSIWECIFC</sequence>